<dbReference type="PROSITE" id="PS50977">
    <property type="entry name" value="HTH_TETR_2"/>
    <property type="match status" value="1"/>
</dbReference>
<accession>A0A371PL60</accession>
<evidence type="ECO:0000256" key="2">
    <source>
        <dbReference type="PROSITE-ProRule" id="PRU00335"/>
    </source>
</evidence>
<dbReference type="PRINTS" id="PR00455">
    <property type="entry name" value="HTHTETR"/>
</dbReference>
<dbReference type="RefSeq" id="WP_116044195.1">
    <property type="nucleotide sequence ID" value="NZ_QUBQ01000001.1"/>
</dbReference>
<name>A0A371PL60_9BACL</name>
<dbReference type="Proteomes" id="UP000261905">
    <property type="component" value="Unassembled WGS sequence"/>
</dbReference>
<dbReference type="AlphaFoldDB" id="A0A371PL60"/>
<dbReference type="Pfam" id="PF00440">
    <property type="entry name" value="TetR_N"/>
    <property type="match status" value="1"/>
</dbReference>
<feature type="DNA-binding region" description="H-T-H motif" evidence="2">
    <location>
        <begin position="33"/>
        <end position="52"/>
    </location>
</feature>
<organism evidence="4 5">
    <name type="scientific">Paenibacillus paeoniae</name>
    <dbReference type="NCBI Taxonomy" id="2292705"/>
    <lineage>
        <taxon>Bacteria</taxon>
        <taxon>Bacillati</taxon>
        <taxon>Bacillota</taxon>
        <taxon>Bacilli</taxon>
        <taxon>Bacillales</taxon>
        <taxon>Paenibacillaceae</taxon>
        <taxon>Paenibacillus</taxon>
    </lineage>
</organism>
<reference evidence="4 5" key="1">
    <citation type="submission" date="2018-08" db="EMBL/GenBank/DDBJ databases">
        <title>Paenibacillus sp. M4BSY-1, whole genome shotgun sequence.</title>
        <authorList>
            <person name="Tuo L."/>
        </authorList>
    </citation>
    <scope>NUCLEOTIDE SEQUENCE [LARGE SCALE GENOMIC DNA]</scope>
    <source>
        <strain evidence="4 5">M4BSY-1</strain>
    </source>
</reference>
<feature type="domain" description="HTH tetR-type" evidence="3">
    <location>
        <begin position="10"/>
        <end position="70"/>
    </location>
</feature>
<dbReference type="Gene3D" id="1.10.10.60">
    <property type="entry name" value="Homeodomain-like"/>
    <property type="match status" value="1"/>
</dbReference>
<dbReference type="InterPro" id="IPR050109">
    <property type="entry name" value="HTH-type_TetR-like_transc_reg"/>
</dbReference>
<dbReference type="EMBL" id="QUBQ01000001">
    <property type="protein sequence ID" value="REK76936.1"/>
    <property type="molecule type" value="Genomic_DNA"/>
</dbReference>
<keyword evidence="1 2" id="KW-0238">DNA-binding</keyword>
<dbReference type="OrthoDB" id="9814200at2"/>
<dbReference type="Gene3D" id="1.10.357.10">
    <property type="entry name" value="Tetracycline Repressor, domain 2"/>
    <property type="match status" value="1"/>
</dbReference>
<dbReference type="GO" id="GO:0000976">
    <property type="term" value="F:transcription cis-regulatory region binding"/>
    <property type="evidence" value="ECO:0007669"/>
    <property type="project" value="TreeGrafter"/>
</dbReference>
<dbReference type="InterPro" id="IPR001647">
    <property type="entry name" value="HTH_TetR"/>
</dbReference>
<protein>
    <submittedName>
        <fullName evidence="4">TetR/AcrR family transcriptional regulator</fullName>
    </submittedName>
</protein>
<dbReference type="GO" id="GO:0003700">
    <property type="term" value="F:DNA-binding transcription factor activity"/>
    <property type="evidence" value="ECO:0007669"/>
    <property type="project" value="TreeGrafter"/>
</dbReference>
<dbReference type="PANTHER" id="PTHR30055:SF226">
    <property type="entry name" value="HTH-TYPE TRANSCRIPTIONAL REGULATOR PKSA"/>
    <property type="match status" value="1"/>
</dbReference>
<dbReference type="InterPro" id="IPR009057">
    <property type="entry name" value="Homeodomain-like_sf"/>
</dbReference>
<gene>
    <name evidence="4" type="ORF">DX130_07965</name>
</gene>
<keyword evidence="5" id="KW-1185">Reference proteome</keyword>
<proteinExistence type="predicted"/>
<comment type="caution">
    <text evidence="4">The sequence shown here is derived from an EMBL/GenBank/DDBJ whole genome shotgun (WGS) entry which is preliminary data.</text>
</comment>
<dbReference type="PANTHER" id="PTHR30055">
    <property type="entry name" value="HTH-TYPE TRANSCRIPTIONAL REGULATOR RUTR"/>
    <property type="match status" value="1"/>
</dbReference>
<evidence type="ECO:0000256" key="1">
    <source>
        <dbReference type="ARBA" id="ARBA00023125"/>
    </source>
</evidence>
<evidence type="ECO:0000313" key="4">
    <source>
        <dbReference type="EMBL" id="REK76936.1"/>
    </source>
</evidence>
<dbReference type="SUPFAM" id="SSF46689">
    <property type="entry name" value="Homeodomain-like"/>
    <property type="match status" value="1"/>
</dbReference>
<evidence type="ECO:0000259" key="3">
    <source>
        <dbReference type="PROSITE" id="PS50977"/>
    </source>
</evidence>
<sequence>MEVCPIKKKEVTSTHLIEVSFELFAQFGLEKTSLGMIAKAAGMTKSSIYYHYATKEDLISSTFDHMFSDHKFSTYFQTDLVTEDNFGDVLFQGGLNMLPKQDMNHRASLRVLNEFMTLAERDDQYRQRIMSIQCDFIEGFHRLVALGAEWGIVSSEHVEEKATLLALTIDHLSRCMMLKFELDYHALWREAVNSFLYRGMQNHSN</sequence>
<evidence type="ECO:0000313" key="5">
    <source>
        <dbReference type="Proteomes" id="UP000261905"/>
    </source>
</evidence>